<accession>A0A3N2PTZ9</accession>
<evidence type="ECO:0000256" key="1">
    <source>
        <dbReference type="ARBA" id="ARBA00022692"/>
    </source>
</evidence>
<dbReference type="GeneID" id="39581997"/>
<dbReference type="EMBL" id="ML119056">
    <property type="protein sequence ID" value="ROT37983.1"/>
    <property type="molecule type" value="Genomic_DNA"/>
</dbReference>
<organism evidence="6 7">
    <name type="scientific">Sodiomyces alkalinus (strain CBS 110278 / VKM F-3762 / F11)</name>
    <name type="common">Alkaliphilic filamentous fungus</name>
    <dbReference type="NCBI Taxonomy" id="1314773"/>
    <lineage>
        <taxon>Eukaryota</taxon>
        <taxon>Fungi</taxon>
        <taxon>Dikarya</taxon>
        <taxon>Ascomycota</taxon>
        <taxon>Pezizomycotina</taxon>
        <taxon>Sordariomycetes</taxon>
        <taxon>Hypocreomycetidae</taxon>
        <taxon>Glomerellales</taxon>
        <taxon>Plectosphaerellaceae</taxon>
        <taxon>Sodiomyces</taxon>
    </lineage>
</organism>
<feature type="transmembrane region" description="Helical" evidence="4">
    <location>
        <begin position="164"/>
        <end position="194"/>
    </location>
</feature>
<dbReference type="RefSeq" id="XP_028465789.1">
    <property type="nucleotide sequence ID" value="XM_028613519.1"/>
</dbReference>
<feature type="compositionally biased region" description="Acidic residues" evidence="5">
    <location>
        <begin position="102"/>
        <end position="112"/>
    </location>
</feature>
<name>A0A3N2PTZ9_SODAK</name>
<keyword evidence="4" id="KW-0186">Copper</keyword>
<feature type="compositionally biased region" description="Basic and acidic residues" evidence="5">
    <location>
        <begin position="113"/>
        <end position="122"/>
    </location>
</feature>
<evidence type="ECO:0000256" key="4">
    <source>
        <dbReference type="RuleBase" id="RU367022"/>
    </source>
</evidence>
<keyword evidence="2 4" id="KW-1133">Transmembrane helix</keyword>
<evidence type="ECO:0000256" key="5">
    <source>
        <dbReference type="SAM" id="MobiDB-lite"/>
    </source>
</evidence>
<dbReference type="GO" id="GO:0005375">
    <property type="term" value="F:copper ion transmembrane transporter activity"/>
    <property type="evidence" value="ECO:0007669"/>
    <property type="project" value="UniProtKB-UniRule"/>
</dbReference>
<evidence type="ECO:0000256" key="2">
    <source>
        <dbReference type="ARBA" id="ARBA00022989"/>
    </source>
</evidence>
<feature type="transmembrane region" description="Helical" evidence="4">
    <location>
        <begin position="35"/>
        <end position="55"/>
    </location>
</feature>
<protein>
    <recommendedName>
        <fullName evidence="4">Copper transport protein</fullName>
    </recommendedName>
</protein>
<dbReference type="Proteomes" id="UP000272025">
    <property type="component" value="Unassembled WGS sequence"/>
</dbReference>
<keyword evidence="4" id="KW-0406">Ion transport</keyword>
<comment type="subcellular location">
    <subcellularLocation>
        <location evidence="4">Membrane</location>
        <topology evidence="4">Multi-pass membrane protein</topology>
    </subcellularLocation>
</comment>
<keyword evidence="4" id="KW-0813">Transport</keyword>
<proteinExistence type="inferred from homology"/>
<sequence>MAYHHLITRNLKPITLAAMFHSTPIALFFPHDPEYAFWVNCVSVALLALFLRLLLAFRPALERTVWSVAALRATLRVGPVPREGDDGGDDDGGGGGGGESGRDEDDDDDDDVEFRGTDDPTAKQRHSVRTLPWALKPFGTAPLSHVDEAARISILRARRAMYEVLIAFVGYLVFISILSLNIAYFVSALVGLFFGNLMIGRDDIDESNPPPAHFQSYSRRR</sequence>
<dbReference type="Pfam" id="PF04145">
    <property type="entry name" value="Ctr"/>
    <property type="match status" value="1"/>
</dbReference>
<dbReference type="AlphaFoldDB" id="A0A3N2PTZ9"/>
<keyword evidence="4" id="KW-0187">Copper transport</keyword>
<keyword evidence="1 4" id="KW-0812">Transmembrane</keyword>
<feature type="region of interest" description="Disordered" evidence="5">
    <location>
        <begin position="79"/>
        <end position="125"/>
    </location>
</feature>
<dbReference type="InterPro" id="IPR007274">
    <property type="entry name" value="Cop_transporter"/>
</dbReference>
<feature type="transmembrane region" description="Helical" evidence="4">
    <location>
        <begin position="12"/>
        <end position="29"/>
    </location>
</feature>
<keyword evidence="3 4" id="KW-0472">Membrane</keyword>
<dbReference type="OrthoDB" id="73901at2759"/>
<evidence type="ECO:0000313" key="6">
    <source>
        <dbReference type="EMBL" id="ROT37983.1"/>
    </source>
</evidence>
<reference evidence="6 7" key="1">
    <citation type="journal article" date="2018" name="Mol. Ecol.">
        <title>The obligate alkalophilic soda-lake fungus Sodiomyces alkalinus has shifted to a protein diet.</title>
        <authorList>
            <person name="Grum-Grzhimaylo A.A."/>
            <person name="Falkoski D.L."/>
            <person name="van den Heuvel J."/>
            <person name="Valero-Jimenez C.A."/>
            <person name="Min B."/>
            <person name="Choi I.G."/>
            <person name="Lipzen A."/>
            <person name="Daum C.G."/>
            <person name="Aanen D.K."/>
            <person name="Tsang A."/>
            <person name="Henrissat B."/>
            <person name="Bilanenko E.N."/>
            <person name="de Vries R.P."/>
            <person name="van Kan J.A.L."/>
            <person name="Grigoriev I.V."/>
            <person name="Debets A.J.M."/>
        </authorList>
    </citation>
    <scope>NUCLEOTIDE SEQUENCE [LARGE SCALE GENOMIC DNA]</scope>
    <source>
        <strain evidence="6 7">F11</strain>
    </source>
</reference>
<evidence type="ECO:0000313" key="7">
    <source>
        <dbReference type="Proteomes" id="UP000272025"/>
    </source>
</evidence>
<dbReference type="GO" id="GO:0016020">
    <property type="term" value="C:membrane"/>
    <property type="evidence" value="ECO:0007669"/>
    <property type="project" value="UniProtKB-SubCell"/>
</dbReference>
<comment type="similarity">
    <text evidence="4">Belongs to the copper transporter (Ctr) (TC 1.A.56) family. SLC31A subfamily.</text>
</comment>
<gene>
    <name evidence="6" type="ORF">SODALDRAFT_351158</name>
</gene>
<evidence type="ECO:0000256" key="3">
    <source>
        <dbReference type="ARBA" id="ARBA00023136"/>
    </source>
</evidence>
<keyword evidence="7" id="KW-1185">Reference proteome</keyword>